<feature type="region of interest" description="Disordered" evidence="1">
    <location>
        <begin position="1"/>
        <end position="86"/>
    </location>
</feature>
<comment type="caution">
    <text evidence="2">The sequence shown here is derived from an EMBL/GenBank/DDBJ whole genome shotgun (WGS) entry which is preliminary data.</text>
</comment>
<reference evidence="2 3" key="1">
    <citation type="journal article" date="2015" name="Genome Announc.">
        <title>Genome sequence and annotation of Trichoderma parareesei, the ancestor of the cellulase producer Trichoderma reesei.</title>
        <authorList>
            <person name="Yang D."/>
            <person name="Pomraning K."/>
            <person name="Kopchinskiy A."/>
            <person name="Karimi Aghcheh R."/>
            <person name="Atanasova L."/>
            <person name="Chenthamara K."/>
            <person name="Baker S.E."/>
            <person name="Zhang R."/>
            <person name="Shen Q."/>
            <person name="Freitag M."/>
            <person name="Kubicek C.P."/>
            <person name="Druzhinina I.S."/>
        </authorList>
    </citation>
    <scope>NUCLEOTIDE SEQUENCE [LARGE SCALE GENOMIC DNA]</scope>
    <source>
        <strain evidence="2 3">CBS 125925</strain>
    </source>
</reference>
<evidence type="ECO:0000256" key="1">
    <source>
        <dbReference type="SAM" id="MobiDB-lite"/>
    </source>
</evidence>
<accession>A0A2H2ZNL9</accession>
<gene>
    <name evidence="2" type="ORF">A9Z42_0092650</name>
</gene>
<evidence type="ECO:0000313" key="2">
    <source>
        <dbReference type="EMBL" id="OTA08319.1"/>
    </source>
</evidence>
<dbReference type="Proteomes" id="UP000219286">
    <property type="component" value="Unassembled WGS sequence"/>
</dbReference>
<name>A0A2H2ZNL9_TRIPA</name>
<keyword evidence="3" id="KW-1185">Reference proteome</keyword>
<proteinExistence type="predicted"/>
<protein>
    <submittedName>
        <fullName evidence="2">Uncharacterized protein</fullName>
    </submittedName>
</protein>
<dbReference type="EMBL" id="LFMI01000836">
    <property type="protein sequence ID" value="OTA08319.1"/>
    <property type="molecule type" value="Genomic_DNA"/>
</dbReference>
<sequence length="114" mass="12280">MHSDGVLGARDLGPQDSRIPRAVQNPPLPHPRDKHRDERPEKRAKHEPRPPEDEATDPVEHHDGGDDGGQREEHVEGGLVGGELLEGAVGEGLEMRLDAAGLEEELALEGLEGG</sequence>
<evidence type="ECO:0000313" key="3">
    <source>
        <dbReference type="Proteomes" id="UP000219286"/>
    </source>
</evidence>
<feature type="compositionally biased region" description="Basic and acidic residues" evidence="1">
    <location>
        <begin position="30"/>
        <end position="41"/>
    </location>
</feature>
<dbReference type="AlphaFoldDB" id="A0A2H2ZNL9"/>
<feature type="compositionally biased region" description="Basic and acidic residues" evidence="1">
    <location>
        <begin position="47"/>
        <end position="76"/>
    </location>
</feature>
<organism evidence="2 3">
    <name type="scientific">Trichoderma parareesei</name>
    <name type="common">Filamentous fungus</name>
    <dbReference type="NCBI Taxonomy" id="858221"/>
    <lineage>
        <taxon>Eukaryota</taxon>
        <taxon>Fungi</taxon>
        <taxon>Dikarya</taxon>
        <taxon>Ascomycota</taxon>
        <taxon>Pezizomycotina</taxon>
        <taxon>Sordariomycetes</taxon>
        <taxon>Hypocreomycetidae</taxon>
        <taxon>Hypocreales</taxon>
        <taxon>Hypocreaceae</taxon>
        <taxon>Trichoderma</taxon>
    </lineage>
</organism>